<accession>A0A8H3FJF8</accession>
<keyword evidence="1" id="KW-0732">Signal</keyword>
<dbReference type="AlphaFoldDB" id="A0A8H3FJF8"/>
<dbReference type="EMBL" id="CAJPDS010000039">
    <property type="protein sequence ID" value="CAF9925623.1"/>
    <property type="molecule type" value="Genomic_DNA"/>
</dbReference>
<dbReference type="Gene3D" id="2.120.10.30">
    <property type="entry name" value="TolB, C-terminal domain"/>
    <property type="match status" value="1"/>
</dbReference>
<evidence type="ECO:0000313" key="3">
    <source>
        <dbReference type="Proteomes" id="UP000664521"/>
    </source>
</evidence>
<dbReference type="PANTHER" id="PTHR42060">
    <property type="entry name" value="NHL REPEAT-CONTAINING PROTEIN-RELATED"/>
    <property type="match status" value="1"/>
</dbReference>
<evidence type="ECO:0008006" key="4">
    <source>
        <dbReference type="Google" id="ProtNLM"/>
    </source>
</evidence>
<comment type="caution">
    <text evidence="2">The sequence shown here is derived from an EMBL/GenBank/DDBJ whole genome shotgun (WGS) entry which is preliminary data.</text>
</comment>
<proteinExistence type="predicted"/>
<organism evidence="2 3">
    <name type="scientific">Heterodermia speciosa</name>
    <dbReference type="NCBI Taxonomy" id="116794"/>
    <lineage>
        <taxon>Eukaryota</taxon>
        <taxon>Fungi</taxon>
        <taxon>Dikarya</taxon>
        <taxon>Ascomycota</taxon>
        <taxon>Pezizomycotina</taxon>
        <taxon>Lecanoromycetes</taxon>
        <taxon>OSLEUM clade</taxon>
        <taxon>Lecanoromycetidae</taxon>
        <taxon>Caliciales</taxon>
        <taxon>Physciaceae</taxon>
        <taxon>Heterodermia</taxon>
    </lineage>
</organism>
<dbReference type="SUPFAM" id="SSF63829">
    <property type="entry name" value="Calcium-dependent phosphotriesterase"/>
    <property type="match status" value="1"/>
</dbReference>
<protein>
    <recommendedName>
        <fullName evidence="4">SMP-30/Gluconolactonase/LRE-like region domain-containing protein</fullName>
    </recommendedName>
</protein>
<gene>
    <name evidence="2" type="ORF">HETSPECPRED_005874</name>
</gene>
<reference evidence="2" key="1">
    <citation type="submission" date="2021-03" db="EMBL/GenBank/DDBJ databases">
        <authorList>
            <person name="Tagirdzhanova G."/>
        </authorList>
    </citation>
    <scope>NUCLEOTIDE SEQUENCE</scope>
</reference>
<sequence>MLFLFHSLILYLSLTHSLFCAARQYPTTQLYQFPNGTFVENLAVRPDGSILLSFITSPDLYLLHPSSPNPTPHLLHRFTNATSTLGITETSPDTFILAVTTILTAAQGLPGSSSLWRISFPFPKSTSPEITLAARIPAVVTPNGLVTLNRRKILLADSAQGLVFAVDLETGVSTVAIGAEEPLFANRGRPISVNGLKIRGSRLYFTNTALNLLGRVEIDRSTGAARGLAEEVVEALPPGKGYGDLALGGGGVAYVTNAAGNFVERVDVRRRRQVVIAGEVNSTEIAEPTAVALGRGGEEDVLFVTTGGGLLIPVNGGEIVGGQVVAIKLGRRYR</sequence>
<dbReference type="InterPro" id="IPR011042">
    <property type="entry name" value="6-blade_b-propeller_TolB-like"/>
</dbReference>
<feature type="chain" id="PRO_5034067806" description="SMP-30/Gluconolactonase/LRE-like region domain-containing protein" evidence="1">
    <location>
        <begin position="18"/>
        <end position="334"/>
    </location>
</feature>
<dbReference type="InterPro" id="IPR052998">
    <property type="entry name" value="Hetero-Diels-Alderase-like"/>
</dbReference>
<evidence type="ECO:0000313" key="2">
    <source>
        <dbReference type="EMBL" id="CAF9925623.1"/>
    </source>
</evidence>
<keyword evidence="3" id="KW-1185">Reference proteome</keyword>
<name>A0A8H3FJF8_9LECA</name>
<dbReference type="OrthoDB" id="9977941at2759"/>
<dbReference type="Proteomes" id="UP000664521">
    <property type="component" value="Unassembled WGS sequence"/>
</dbReference>
<evidence type="ECO:0000256" key="1">
    <source>
        <dbReference type="SAM" id="SignalP"/>
    </source>
</evidence>
<dbReference type="PANTHER" id="PTHR42060:SF1">
    <property type="entry name" value="NHL REPEAT-CONTAINING PROTEIN"/>
    <property type="match status" value="1"/>
</dbReference>
<feature type="signal peptide" evidence="1">
    <location>
        <begin position="1"/>
        <end position="17"/>
    </location>
</feature>